<comment type="caution">
    <text evidence="2">The sequence shown here is derived from an EMBL/GenBank/DDBJ whole genome shotgun (WGS) entry which is preliminary data.</text>
</comment>
<accession>A0A210PZ60</accession>
<protein>
    <submittedName>
        <fullName evidence="2">Uncharacterized protein</fullName>
    </submittedName>
</protein>
<evidence type="ECO:0000256" key="1">
    <source>
        <dbReference type="SAM" id="SignalP"/>
    </source>
</evidence>
<dbReference type="AlphaFoldDB" id="A0A210PZ60"/>
<proteinExistence type="predicted"/>
<evidence type="ECO:0000313" key="3">
    <source>
        <dbReference type="Proteomes" id="UP000242188"/>
    </source>
</evidence>
<evidence type="ECO:0000313" key="2">
    <source>
        <dbReference type="EMBL" id="OWF41776.1"/>
    </source>
</evidence>
<feature type="signal peptide" evidence="1">
    <location>
        <begin position="1"/>
        <end position="21"/>
    </location>
</feature>
<reference evidence="2 3" key="1">
    <citation type="journal article" date="2017" name="Nat. Ecol. Evol.">
        <title>Scallop genome provides insights into evolution of bilaterian karyotype and development.</title>
        <authorList>
            <person name="Wang S."/>
            <person name="Zhang J."/>
            <person name="Jiao W."/>
            <person name="Li J."/>
            <person name="Xun X."/>
            <person name="Sun Y."/>
            <person name="Guo X."/>
            <person name="Huan P."/>
            <person name="Dong B."/>
            <person name="Zhang L."/>
            <person name="Hu X."/>
            <person name="Sun X."/>
            <person name="Wang J."/>
            <person name="Zhao C."/>
            <person name="Wang Y."/>
            <person name="Wang D."/>
            <person name="Huang X."/>
            <person name="Wang R."/>
            <person name="Lv J."/>
            <person name="Li Y."/>
            <person name="Zhang Z."/>
            <person name="Liu B."/>
            <person name="Lu W."/>
            <person name="Hui Y."/>
            <person name="Liang J."/>
            <person name="Zhou Z."/>
            <person name="Hou R."/>
            <person name="Li X."/>
            <person name="Liu Y."/>
            <person name="Li H."/>
            <person name="Ning X."/>
            <person name="Lin Y."/>
            <person name="Zhao L."/>
            <person name="Xing Q."/>
            <person name="Dou J."/>
            <person name="Li Y."/>
            <person name="Mao J."/>
            <person name="Guo H."/>
            <person name="Dou H."/>
            <person name="Li T."/>
            <person name="Mu C."/>
            <person name="Jiang W."/>
            <person name="Fu Q."/>
            <person name="Fu X."/>
            <person name="Miao Y."/>
            <person name="Liu J."/>
            <person name="Yu Q."/>
            <person name="Li R."/>
            <person name="Liao H."/>
            <person name="Li X."/>
            <person name="Kong Y."/>
            <person name="Jiang Z."/>
            <person name="Chourrout D."/>
            <person name="Li R."/>
            <person name="Bao Z."/>
        </authorList>
    </citation>
    <scope>NUCLEOTIDE SEQUENCE [LARGE SCALE GENOMIC DNA]</scope>
    <source>
        <strain evidence="2 3">PY_sf001</strain>
    </source>
</reference>
<feature type="chain" id="PRO_5012239396" evidence="1">
    <location>
        <begin position="22"/>
        <end position="104"/>
    </location>
</feature>
<keyword evidence="3" id="KW-1185">Reference proteome</keyword>
<sequence>MVVKQTFMFVLVLYNTCVVHIEICFIDIPSSEELLSRLEEGQEDLINILSPSLQASSFSKVPAITFSTFIWESSKDLFAGRAKMWELFVSCKLENVNSQTNNKK</sequence>
<gene>
    <name evidence="2" type="ORF">KP79_PYT18059</name>
</gene>
<dbReference type="EMBL" id="NEDP02005356">
    <property type="protein sequence ID" value="OWF41776.1"/>
    <property type="molecule type" value="Genomic_DNA"/>
</dbReference>
<name>A0A210PZ60_MIZYE</name>
<dbReference type="Proteomes" id="UP000242188">
    <property type="component" value="Unassembled WGS sequence"/>
</dbReference>
<organism evidence="2 3">
    <name type="scientific">Mizuhopecten yessoensis</name>
    <name type="common">Japanese scallop</name>
    <name type="synonym">Patinopecten yessoensis</name>
    <dbReference type="NCBI Taxonomy" id="6573"/>
    <lineage>
        <taxon>Eukaryota</taxon>
        <taxon>Metazoa</taxon>
        <taxon>Spiralia</taxon>
        <taxon>Lophotrochozoa</taxon>
        <taxon>Mollusca</taxon>
        <taxon>Bivalvia</taxon>
        <taxon>Autobranchia</taxon>
        <taxon>Pteriomorphia</taxon>
        <taxon>Pectinida</taxon>
        <taxon>Pectinoidea</taxon>
        <taxon>Pectinidae</taxon>
        <taxon>Mizuhopecten</taxon>
    </lineage>
</organism>
<keyword evidence="1" id="KW-0732">Signal</keyword>